<dbReference type="RefSeq" id="WP_245785434.1">
    <property type="nucleotide sequence ID" value="NZ_JXLB01000002.1"/>
</dbReference>
<accession>A0A1L8WRV5</accession>
<name>A0A1L8WRV5_9ENTE</name>
<protein>
    <submittedName>
        <fullName evidence="1">Uncharacterized protein</fullName>
    </submittedName>
</protein>
<evidence type="ECO:0000313" key="1">
    <source>
        <dbReference type="EMBL" id="OJG83746.1"/>
    </source>
</evidence>
<sequence length="52" mass="6244">MRSVKNDQRDAHRLAQIHTQFLRKQKQQPSKIYEEIRALARFYQQIEVTSSA</sequence>
<gene>
    <name evidence="1" type="ORF">RV14_GL000980</name>
</gene>
<dbReference type="AlphaFoldDB" id="A0A1L8WRV5"/>
<comment type="caution">
    <text evidence="1">The sequence shown here is derived from an EMBL/GenBank/DDBJ whole genome shotgun (WGS) entry which is preliminary data.</text>
</comment>
<dbReference type="Proteomes" id="UP000182152">
    <property type="component" value="Unassembled WGS sequence"/>
</dbReference>
<keyword evidence="2" id="KW-1185">Reference proteome</keyword>
<evidence type="ECO:0000313" key="2">
    <source>
        <dbReference type="Proteomes" id="UP000182152"/>
    </source>
</evidence>
<dbReference type="EMBL" id="JXLB01000002">
    <property type="protein sequence ID" value="OJG83746.1"/>
    <property type="molecule type" value="Genomic_DNA"/>
</dbReference>
<reference evidence="1 2" key="1">
    <citation type="submission" date="2014-12" db="EMBL/GenBank/DDBJ databases">
        <title>Draft genome sequences of 29 type strains of Enterococci.</title>
        <authorList>
            <person name="Zhong Z."/>
            <person name="Sun Z."/>
            <person name="Liu W."/>
            <person name="Zhang W."/>
            <person name="Zhang H."/>
        </authorList>
    </citation>
    <scope>NUCLEOTIDE SEQUENCE [LARGE SCALE GENOMIC DNA]</scope>
    <source>
        <strain evidence="1 2">DSM 15687</strain>
    </source>
</reference>
<organism evidence="1 2">
    <name type="scientific">Enterococcus ratti</name>
    <dbReference type="NCBI Taxonomy" id="150033"/>
    <lineage>
        <taxon>Bacteria</taxon>
        <taxon>Bacillati</taxon>
        <taxon>Bacillota</taxon>
        <taxon>Bacilli</taxon>
        <taxon>Lactobacillales</taxon>
        <taxon>Enterococcaceae</taxon>
        <taxon>Enterococcus</taxon>
    </lineage>
</organism>
<proteinExistence type="predicted"/>